<evidence type="ECO:0000256" key="1">
    <source>
        <dbReference type="SAM" id="MobiDB-lite"/>
    </source>
</evidence>
<keyword evidence="2" id="KW-0812">Transmembrane</keyword>
<accession>A0A2P8DPW4</accession>
<keyword evidence="2" id="KW-1133">Transmembrane helix</keyword>
<evidence type="ECO:0000313" key="4">
    <source>
        <dbReference type="Proteomes" id="UP000240708"/>
    </source>
</evidence>
<comment type="caution">
    <text evidence="3">The sequence shown here is derived from an EMBL/GenBank/DDBJ whole genome shotgun (WGS) entry which is preliminary data.</text>
</comment>
<evidence type="ECO:0000313" key="3">
    <source>
        <dbReference type="EMBL" id="PSK99231.1"/>
    </source>
</evidence>
<protein>
    <submittedName>
        <fullName evidence="3">Uncharacterized protein</fullName>
    </submittedName>
</protein>
<dbReference type="EMBL" id="PYGF01000017">
    <property type="protein sequence ID" value="PSK99231.1"/>
    <property type="molecule type" value="Genomic_DNA"/>
</dbReference>
<dbReference type="AlphaFoldDB" id="A0A2P8DPW4"/>
<proteinExistence type="predicted"/>
<feature type="region of interest" description="Disordered" evidence="1">
    <location>
        <begin position="67"/>
        <end position="112"/>
    </location>
</feature>
<dbReference type="Proteomes" id="UP000240708">
    <property type="component" value="Unassembled WGS sequence"/>
</dbReference>
<keyword evidence="2" id="KW-0472">Membrane</keyword>
<feature type="transmembrane region" description="Helical" evidence="2">
    <location>
        <begin position="40"/>
        <end position="59"/>
    </location>
</feature>
<reference evidence="3 4" key="1">
    <citation type="submission" date="2018-03" db="EMBL/GenBank/DDBJ databases">
        <title>Genomic Encyclopedia of Archaeal and Bacterial Type Strains, Phase II (KMG-II): from individual species to whole genera.</title>
        <authorList>
            <person name="Goeker M."/>
        </authorList>
    </citation>
    <scope>NUCLEOTIDE SEQUENCE [LARGE SCALE GENOMIC DNA]</scope>
    <source>
        <strain evidence="3 4">DSM 28057</strain>
    </source>
</reference>
<organism evidence="3 4">
    <name type="scientific">Cecembia rubra</name>
    <dbReference type="NCBI Taxonomy" id="1485585"/>
    <lineage>
        <taxon>Bacteria</taxon>
        <taxon>Pseudomonadati</taxon>
        <taxon>Bacteroidota</taxon>
        <taxon>Cytophagia</taxon>
        <taxon>Cytophagales</taxon>
        <taxon>Cyclobacteriaceae</taxon>
        <taxon>Cecembia</taxon>
    </lineage>
</organism>
<feature type="compositionally biased region" description="Basic and acidic residues" evidence="1">
    <location>
        <begin position="101"/>
        <end position="112"/>
    </location>
</feature>
<evidence type="ECO:0000256" key="2">
    <source>
        <dbReference type="SAM" id="Phobius"/>
    </source>
</evidence>
<keyword evidence="4" id="KW-1185">Reference proteome</keyword>
<sequence length="112" mass="12444">MLKKISDNISIKMVCLRVNSLTSKLKCLNLRRKINLMSSLVIDLVLCGFAYVVLIYFVATLTKSKISRKDSNNDDGDGGIEDLSPPKIDLPPGVIWPSDVPKNKKTVEPLEL</sequence>
<name>A0A2P8DPW4_9BACT</name>
<gene>
    <name evidence="3" type="ORF">CLV48_11717</name>
</gene>